<dbReference type="Pfam" id="PF07980">
    <property type="entry name" value="SusD_RagB"/>
    <property type="match status" value="1"/>
</dbReference>
<dbReference type="EMBL" id="DXDA01000012">
    <property type="protein sequence ID" value="HIY68026.1"/>
    <property type="molecule type" value="Genomic_DNA"/>
</dbReference>
<dbReference type="GO" id="GO:0009279">
    <property type="term" value="C:cell outer membrane"/>
    <property type="evidence" value="ECO:0007669"/>
    <property type="project" value="UniProtKB-SubCell"/>
</dbReference>
<evidence type="ECO:0000256" key="4">
    <source>
        <dbReference type="ARBA" id="ARBA00023136"/>
    </source>
</evidence>
<dbReference type="SUPFAM" id="SSF48452">
    <property type="entry name" value="TPR-like"/>
    <property type="match status" value="1"/>
</dbReference>
<evidence type="ECO:0000313" key="10">
    <source>
        <dbReference type="Proteomes" id="UP000886844"/>
    </source>
</evidence>
<comment type="similarity">
    <text evidence="2">Belongs to the SusD family.</text>
</comment>
<dbReference type="InterPro" id="IPR033985">
    <property type="entry name" value="SusD-like_N"/>
</dbReference>
<keyword evidence="5" id="KW-0998">Cell outer membrane</keyword>
<evidence type="ECO:0000256" key="1">
    <source>
        <dbReference type="ARBA" id="ARBA00004442"/>
    </source>
</evidence>
<dbReference type="PROSITE" id="PS51257">
    <property type="entry name" value="PROKAR_LIPOPROTEIN"/>
    <property type="match status" value="1"/>
</dbReference>
<dbReference type="InterPro" id="IPR011990">
    <property type="entry name" value="TPR-like_helical_dom_sf"/>
</dbReference>
<comment type="caution">
    <text evidence="9">The sequence shown here is derived from an EMBL/GenBank/DDBJ whole genome shotgun (WGS) entry which is preliminary data.</text>
</comment>
<accession>A0A9D2CA77</accession>
<evidence type="ECO:0000256" key="2">
    <source>
        <dbReference type="ARBA" id="ARBA00006275"/>
    </source>
</evidence>
<dbReference type="AlphaFoldDB" id="A0A9D2CA77"/>
<protein>
    <submittedName>
        <fullName evidence="9">RagB/SusD family nutrient uptake outer membrane protein</fullName>
    </submittedName>
</protein>
<proteinExistence type="inferred from homology"/>
<sequence>MKKTYRIFSLTVLAASLFTAGCSNDLLDCNPYDAMSSGVVWSNETNADQAVLGVYQAMMSSYIALIGGPSSNTTDSWSIESLGWTTDARATPAWATNNLTPTTSLVELYWKAHYEGIARANDCLVNLPNVPMDSGKKARLIAECKFLLAYYYYRLNAVFGGVPLYIGQTSAEDYKKERPTEEAVWRKIIDLLTDCINEPNLPNKYASGNNDYGRITKGAAYALRGKTYMWTKEWDLAELDFKNVKSCGYSLYQGDYKKLFKRENEQCDEMIFSAQCYNKLWLGNFTNFRFGSHVSYGWGWNSYYPNTDFVDSFEYADGRPFSWDDYFPADPENGIPAYSSMEPTQRRVYFLRNNMTASEISTHERWGVRMDLYLPDGNEERLAAAYETRDPRLMATIITPNSEFLGCVNDVENTYWMRTPYRGYAAPNYDIETDTKTLYLYLYRKFVAEGKEGMIDRDYSDIDVPLIRYADVLLCLAESINEQGRTSEAIPYINEVRKRAGVAELNTPGNPYVQVSGQDDLRKRIQKERRWELCGEAVTYFDEVRCRTLADYYGNGGGKKEWWGMVNTAYSWPEDDRFYRWPIPQSEIDQNSNLSQNPFYNE</sequence>
<feature type="chain" id="PRO_5039587913" evidence="6">
    <location>
        <begin position="21"/>
        <end position="602"/>
    </location>
</feature>
<reference evidence="9" key="1">
    <citation type="journal article" date="2021" name="PeerJ">
        <title>Extensive microbial diversity within the chicken gut microbiome revealed by metagenomics and culture.</title>
        <authorList>
            <person name="Gilroy R."/>
            <person name="Ravi A."/>
            <person name="Getino M."/>
            <person name="Pursley I."/>
            <person name="Horton D.L."/>
            <person name="Alikhan N.F."/>
            <person name="Baker D."/>
            <person name="Gharbi K."/>
            <person name="Hall N."/>
            <person name="Watson M."/>
            <person name="Adriaenssens E.M."/>
            <person name="Foster-Nyarko E."/>
            <person name="Jarju S."/>
            <person name="Secka A."/>
            <person name="Antonio M."/>
            <person name="Oren A."/>
            <person name="Chaudhuri R.R."/>
            <person name="La Ragione R."/>
            <person name="Hildebrand F."/>
            <person name="Pallen M.J."/>
        </authorList>
    </citation>
    <scope>NUCLEOTIDE SEQUENCE</scope>
    <source>
        <strain evidence="9">5134</strain>
    </source>
</reference>
<feature type="domain" description="SusD-like N-terminal" evidence="8">
    <location>
        <begin position="27"/>
        <end position="228"/>
    </location>
</feature>
<evidence type="ECO:0000256" key="6">
    <source>
        <dbReference type="SAM" id="SignalP"/>
    </source>
</evidence>
<feature type="signal peptide" evidence="6">
    <location>
        <begin position="1"/>
        <end position="20"/>
    </location>
</feature>
<comment type="subcellular location">
    <subcellularLocation>
        <location evidence="1">Cell outer membrane</location>
    </subcellularLocation>
</comment>
<gene>
    <name evidence="9" type="ORF">H9828_01260</name>
</gene>
<evidence type="ECO:0000256" key="5">
    <source>
        <dbReference type="ARBA" id="ARBA00023237"/>
    </source>
</evidence>
<dbReference type="Gene3D" id="1.25.40.390">
    <property type="match status" value="1"/>
</dbReference>
<dbReference type="InterPro" id="IPR012944">
    <property type="entry name" value="SusD_RagB_dom"/>
</dbReference>
<reference evidence="9" key="2">
    <citation type="submission" date="2021-04" db="EMBL/GenBank/DDBJ databases">
        <authorList>
            <person name="Gilroy R."/>
        </authorList>
    </citation>
    <scope>NUCLEOTIDE SEQUENCE</scope>
    <source>
        <strain evidence="9">5134</strain>
    </source>
</reference>
<evidence type="ECO:0000313" key="9">
    <source>
        <dbReference type="EMBL" id="HIY68026.1"/>
    </source>
</evidence>
<evidence type="ECO:0000259" key="8">
    <source>
        <dbReference type="Pfam" id="PF14322"/>
    </source>
</evidence>
<name>A0A9D2CA77_9BACT</name>
<organism evidence="9 10">
    <name type="scientific">Candidatus Alistipes intestinigallinarum</name>
    <dbReference type="NCBI Taxonomy" id="2838440"/>
    <lineage>
        <taxon>Bacteria</taxon>
        <taxon>Pseudomonadati</taxon>
        <taxon>Bacteroidota</taxon>
        <taxon>Bacteroidia</taxon>
        <taxon>Bacteroidales</taxon>
        <taxon>Rikenellaceae</taxon>
        <taxon>Alistipes</taxon>
    </lineage>
</organism>
<evidence type="ECO:0000256" key="3">
    <source>
        <dbReference type="ARBA" id="ARBA00022729"/>
    </source>
</evidence>
<dbReference type="Pfam" id="PF14322">
    <property type="entry name" value="SusD-like_3"/>
    <property type="match status" value="1"/>
</dbReference>
<dbReference type="Proteomes" id="UP000886844">
    <property type="component" value="Unassembled WGS sequence"/>
</dbReference>
<evidence type="ECO:0000259" key="7">
    <source>
        <dbReference type="Pfam" id="PF07980"/>
    </source>
</evidence>
<keyword evidence="4" id="KW-0472">Membrane</keyword>
<keyword evidence="3 6" id="KW-0732">Signal</keyword>
<feature type="domain" description="RagB/SusD" evidence="7">
    <location>
        <begin position="288"/>
        <end position="600"/>
    </location>
</feature>